<reference evidence="2 3" key="1">
    <citation type="journal article" date="2016" name="Environ. Microbiol.">
        <title>New Methyloceanibacter diversity from North Sea sediments includes methanotroph containing solely the soluble methane monooxygenase.</title>
        <authorList>
            <person name="Vekeman B."/>
            <person name="Kerckhof F.M."/>
            <person name="Cremers G."/>
            <person name="de Vos P."/>
            <person name="Vandamme P."/>
            <person name="Boon N."/>
            <person name="Op den Camp H.J."/>
            <person name="Heylen K."/>
        </authorList>
    </citation>
    <scope>NUCLEOTIDE SEQUENCE [LARGE SCALE GENOMIC DNA]</scope>
    <source>
        <strain evidence="2 3">R-67174</strain>
    </source>
</reference>
<keyword evidence="1" id="KW-0472">Membrane</keyword>
<keyword evidence="1" id="KW-1133">Transmembrane helix</keyword>
<dbReference type="AlphaFoldDB" id="A0A1E3W2E0"/>
<keyword evidence="3" id="KW-1185">Reference proteome</keyword>
<evidence type="ECO:0000313" key="3">
    <source>
        <dbReference type="Proteomes" id="UP000094501"/>
    </source>
</evidence>
<dbReference type="Proteomes" id="UP000094501">
    <property type="component" value="Unassembled WGS sequence"/>
</dbReference>
<dbReference type="STRING" id="1774968.AUC68_02380"/>
<comment type="caution">
    <text evidence="2">The sequence shown here is derived from an EMBL/GenBank/DDBJ whole genome shotgun (WGS) entry which is preliminary data.</text>
</comment>
<accession>A0A1E3W2E0</accession>
<dbReference type="EMBL" id="LPWG01000010">
    <property type="protein sequence ID" value="ODR99974.1"/>
    <property type="molecule type" value="Genomic_DNA"/>
</dbReference>
<keyword evidence="1" id="KW-0812">Transmembrane</keyword>
<organism evidence="2 3">
    <name type="scientific">Methyloceanibacter methanicus</name>
    <dbReference type="NCBI Taxonomy" id="1774968"/>
    <lineage>
        <taxon>Bacteria</taxon>
        <taxon>Pseudomonadati</taxon>
        <taxon>Pseudomonadota</taxon>
        <taxon>Alphaproteobacteria</taxon>
        <taxon>Hyphomicrobiales</taxon>
        <taxon>Hyphomicrobiaceae</taxon>
        <taxon>Methyloceanibacter</taxon>
    </lineage>
</organism>
<proteinExistence type="predicted"/>
<protein>
    <submittedName>
        <fullName evidence="2">Uncharacterized protein</fullName>
    </submittedName>
</protein>
<feature type="transmembrane region" description="Helical" evidence="1">
    <location>
        <begin position="46"/>
        <end position="69"/>
    </location>
</feature>
<sequence>MKSLSERIEAMYAMDKLGAWTFVVLLWCVVLFVLFMVWQVVPDQTIRIVLAAAAGAVLVFNTASIGAMVRHYKEDKDFIYGLDIKHLDAAREARAERKSAEVQRA</sequence>
<name>A0A1E3W2E0_9HYPH</name>
<feature type="transmembrane region" description="Helical" evidence="1">
    <location>
        <begin position="20"/>
        <end position="40"/>
    </location>
</feature>
<evidence type="ECO:0000313" key="2">
    <source>
        <dbReference type="EMBL" id="ODR99974.1"/>
    </source>
</evidence>
<evidence type="ECO:0000256" key="1">
    <source>
        <dbReference type="SAM" id="Phobius"/>
    </source>
</evidence>
<gene>
    <name evidence="2" type="ORF">AUC68_02380</name>
</gene>